<evidence type="ECO:0000259" key="1">
    <source>
        <dbReference type="Pfam" id="PF14661"/>
    </source>
</evidence>
<reference evidence="2" key="1">
    <citation type="submission" date="2022-07" db="EMBL/GenBank/DDBJ databases">
        <title>Phylogenomic reconstructions and comparative analyses of Kickxellomycotina fungi.</title>
        <authorList>
            <person name="Reynolds N.K."/>
            <person name="Stajich J.E."/>
            <person name="Barry K."/>
            <person name="Grigoriev I.V."/>
            <person name="Crous P."/>
            <person name="Smith M.E."/>
        </authorList>
    </citation>
    <scope>NUCLEOTIDE SEQUENCE</scope>
    <source>
        <strain evidence="2">NRRL 1565</strain>
    </source>
</reference>
<feature type="domain" description="HAUS augmin-like complex subunit 6 N-terminal" evidence="1">
    <location>
        <begin position="31"/>
        <end position="83"/>
    </location>
</feature>
<keyword evidence="3" id="KW-1185">Reference proteome</keyword>
<dbReference type="GO" id="GO:1990498">
    <property type="term" value="C:mitotic spindle microtubule"/>
    <property type="evidence" value="ECO:0007669"/>
    <property type="project" value="TreeGrafter"/>
</dbReference>
<dbReference type="PANTHER" id="PTHR16151:SF2">
    <property type="entry name" value="HAUS AUGMIN-LIKE COMPLEX SUBUNIT 6"/>
    <property type="match status" value="1"/>
</dbReference>
<accession>A0A9W8HNE4</accession>
<sequence>MGFDPIEACSGTYSGVDLDSRVFERGIYHMKAAELILQFLLTHLDGVRFKREFFDCWPIGDPRQARDFRTHAFKWLDELRRGSAEKGDEVGQWPTEVPVRRS</sequence>
<dbReference type="GO" id="GO:0070652">
    <property type="term" value="C:HAUS complex"/>
    <property type="evidence" value="ECO:0007669"/>
    <property type="project" value="InterPro"/>
</dbReference>
<name>A0A9W8HNE4_9FUNG</name>
<dbReference type="InterPro" id="IPR028163">
    <property type="entry name" value="HAUS_6_N"/>
</dbReference>
<gene>
    <name evidence="2" type="ORF">H4R20_006108</name>
</gene>
<evidence type="ECO:0000313" key="3">
    <source>
        <dbReference type="Proteomes" id="UP001140094"/>
    </source>
</evidence>
<evidence type="ECO:0000313" key="2">
    <source>
        <dbReference type="EMBL" id="KAJ2794800.1"/>
    </source>
</evidence>
<feature type="non-terminal residue" evidence="2">
    <location>
        <position position="102"/>
    </location>
</feature>
<dbReference type="OrthoDB" id="5575722at2759"/>
<comment type="caution">
    <text evidence="2">The sequence shown here is derived from an EMBL/GenBank/DDBJ whole genome shotgun (WGS) entry which is preliminary data.</text>
</comment>
<dbReference type="InterPro" id="IPR026797">
    <property type="entry name" value="HAUS_6"/>
</dbReference>
<dbReference type="GO" id="GO:0051225">
    <property type="term" value="P:spindle assembly"/>
    <property type="evidence" value="ECO:0007669"/>
    <property type="project" value="InterPro"/>
</dbReference>
<protein>
    <recommendedName>
        <fullName evidence="1">HAUS augmin-like complex subunit 6 N-terminal domain-containing protein</fullName>
    </recommendedName>
</protein>
<organism evidence="2 3">
    <name type="scientific">Coemansia guatemalensis</name>
    <dbReference type="NCBI Taxonomy" id="2761395"/>
    <lineage>
        <taxon>Eukaryota</taxon>
        <taxon>Fungi</taxon>
        <taxon>Fungi incertae sedis</taxon>
        <taxon>Zoopagomycota</taxon>
        <taxon>Kickxellomycotina</taxon>
        <taxon>Kickxellomycetes</taxon>
        <taxon>Kickxellales</taxon>
        <taxon>Kickxellaceae</taxon>
        <taxon>Coemansia</taxon>
    </lineage>
</organism>
<dbReference type="GO" id="GO:0008017">
    <property type="term" value="F:microtubule binding"/>
    <property type="evidence" value="ECO:0007669"/>
    <property type="project" value="TreeGrafter"/>
</dbReference>
<dbReference type="EMBL" id="JANBUO010002404">
    <property type="protein sequence ID" value="KAJ2794800.1"/>
    <property type="molecule type" value="Genomic_DNA"/>
</dbReference>
<dbReference type="Proteomes" id="UP001140094">
    <property type="component" value="Unassembled WGS sequence"/>
</dbReference>
<dbReference type="PANTHER" id="PTHR16151">
    <property type="entry name" value="HAUS AUGMIN-LIKE COMPLEX SUBUNIT 6"/>
    <property type="match status" value="1"/>
</dbReference>
<dbReference type="Pfam" id="PF14661">
    <property type="entry name" value="HAUS6_N"/>
    <property type="match status" value="1"/>
</dbReference>
<proteinExistence type="predicted"/>
<dbReference type="AlphaFoldDB" id="A0A9W8HNE4"/>